<dbReference type="GO" id="GO:0005737">
    <property type="term" value="C:cytoplasm"/>
    <property type="evidence" value="ECO:0007669"/>
    <property type="project" value="TreeGrafter"/>
</dbReference>
<reference evidence="11" key="1">
    <citation type="submission" date="2020-05" db="EMBL/GenBank/DDBJ databases">
        <title>Mycena genomes resolve the evolution of fungal bioluminescence.</title>
        <authorList>
            <person name="Tsai I.J."/>
        </authorList>
    </citation>
    <scope>NUCLEOTIDE SEQUENCE</scope>
    <source>
        <strain evidence="11">160909Yilan</strain>
    </source>
</reference>
<dbReference type="Pfam" id="PF00271">
    <property type="entry name" value="Helicase_C"/>
    <property type="match status" value="1"/>
</dbReference>
<evidence type="ECO:0000313" key="12">
    <source>
        <dbReference type="Proteomes" id="UP000623467"/>
    </source>
</evidence>
<comment type="caution">
    <text evidence="11">The sequence shown here is derived from an EMBL/GenBank/DDBJ whole genome shotgun (WGS) entry which is preliminary data.</text>
</comment>
<evidence type="ECO:0000313" key="11">
    <source>
        <dbReference type="EMBL" id="KAF7358964.1"/>
    </source>
</evidence>
<keyword evidence="12" id="KW-1185">Reference proteome</keyword>
<keyword evidence="11" id="KW-0378">Hydrolase</keyword>
<gene>
    <name evidence="11" type="ORF">MSAN_01236800</name>
</gene>
<dbReference type="PANTHER" id="PTHR13710">
    <property type="entry name" value="DNA HELICASE RECQ FAMILY MEMBER"/>
    <property type="match status" value="1"/>
</dbReference>
<dbReference type="GO" id="GO:0005694">
    <property type="term" value="C:chromosome"/>
    <property type="evidence" value="ECO:0007669"/>
    <property type="project" value="TreeGrafter"/>
</dbReference>
<dbReference type="PROSITE" id="PS51194">
    <property type="entry name" value="HELICASE_CTER"/>
    <property type="match status" value="1"/>
</dbReference>
<evidence type="ECO:0000256" key="1">
    <source>
        <dbReference type="ARBA" id="ARBA00005446"/>
    </source>
</evidence>
<dbReference type="SMART" id="SM00487">
    <property type="entry name" value="DEXDc"/>
    <property type="match status" value="1"/>
</dbReference>
<dbReference type="GO" id="GO:0000724">
    <property type="term" value="P:double-strand break repair via homologous recombination"/>
    <property type="evidence" value="ECO:0007669"/>
    <property type="project" value="TreeGrafter"/>
</dbReference>
<feature type="domain" description="Helicase C-terminal" evidence="10">
    <location>
        <begin position="294"/>
        <end position="462"/>
    </location>
</feature>
<dbReference type="GO" id="GO:0003677">
    <property type="term" value="F:DNA binding"/>
    <property type="evidence" value="ECO:0007669"/>
    <property type="project" value="UniProtKB-KW"/>
</dbReference>
<dbReference type="GO" id="GO:0043138">
    <property type="term" value="F:3'-5' DNA helicase activity"/>
    <property type="evidence" value="ECO:0007669"/>
    <property type="project" value="UniProtKB-EC"/>
</dbReference>
<protein>
    <recommendedName>
        <fullName evidence="7">DNA 3'-5' helicase</fullName>
        <ecNumber evidence="7">5.6.2.4</ecNumber>
    </recommendedName>
</protein>
<evidence type="ECO:0000256" key="3">
    <source>
        <dbReference type="ARBA" id="ARBA00022840"/>
    </source>
</evidence>
<evidence type="ECO:0000256" key="5">
    <source>
        <dbReference type="ARBA" id="ARBA00023235"/>
    </source>
</evidence>
<dbReference type="PROSITE" id="PS51192">
    <property type="entry name" value="HELICASE_ATP_BIND_1"/>
    <property type="match status" value="1"/>
</dbReference>
<dbReference type="InterPro" id="IPR014001">
    <property type="entry name" value="Helicase_ATP-bd"/>
</dbReference>
<dbReference type="EMBL" id="JACAZH010000009">
    <property type="protein sequence ID" value="KAF7358964.1"/>
    <property type="molecule type" value="Genomic_DNA"/>
</dbReference>
<keyword evidence="4" id="KW-0238">DNA-binding</keyword>
<proteinExistence type="inferred from homology"/>
<dbReference type="Gene3D" id="3.40.50.300">
    <property type="entry name" value="P-loop containing nucleotide triphosphate hydrolases"/>
    <property type="match status" value="2"/>
</dbReference>
<keyword evidence="5" id="KW-0413">Isomerase</keyword>
<comment type="similarity">
    <text evidence="1">Belongs to the helicase family. RecQ subfamily.</text>
</comment>
<name>A0A8H6YHA5_9AGAR</name>
<dbReference type="InterPro" id="IPR011545">
    <property type="entry name" value="DEAD/DEAH_box_helicase_dom"/>
</dbReference>
<keyword evidence="3" id="KW-0067">ATP-binding</keyword>
<evidence type="ECO:0000256" key="6">
    <source>
        <dbReference type="ARBA" id="ARBA00034617"/>
    </source>
</evidence>
<dbReference type="AlphaFoldDB" id="A0A8H6YHA5"/>
<feature type="region of interest" description="Disordered" evidence="8">
    <location>
        <begin position="614"/>
        <end position="674"/>
    </location>
</feature>
<dbReference type="EC" id="5.6.2.4" evidence="7"/>
<evidence type="ECO:0000259" key="9">
    <source>
        <dbReference type="PROSITE" id="PS51192"/>
    </source>
</evidence>
<feature type="compositionally biased region" description="Basic residues" evidence="8">
    <location>
        <begin position="664"/>
        <end position="674"/>
    </location>
</feature>
<keyword evidence="2" id="KW-0547">Nucleotide-binding</keyword>
<dbReference type="PANTHER" id="PTHR13710:SF105">
    <property type="entry name" value="ATP-DEPENDENT DNA HELICASE Q1"/>
    <property type="match status" value="1"/>
</dbReference>
<evidence type="ECO:0000259" key="10">
    <source>
        <dbReference type="PROSITE" id="PS51194"/>
    </source>
</evidence>
<dbReference type="Proteomes" id="UP000623467">
    <property type="component" value="Unassembled WGS sequence"/>
</dbReference>
<dbReference type="GO" id="GO:0016787">
    <property type="term" value="F:hydrolase activity"/>
    <property type="evidence" value="ECO:0007669"/>
    <property type="project" value="UniProtKB-KW"/>
</dbReference>
<dbReference type="InterPro" id="IPR027417">
    <property type="entry name" value="P-loop_NTPase"/>
</dbReference>
<feature type="compositionally biased region" description="Basic and acidic residues" evidence="8">
    <location>
        <begin position="643"/>
        <end position="652"/>
    </location>
</feature>
<feature type="domain" description="Helicase ATP-binding" evidence="9">
    <location>
        <begin position="82"/>
        <end position="265"/>
    </location>
</feature>
<dbReference type="SMART" id="SM00490">
    <property type="entry name" value="HELICc"/>
    <property type="match status" value="1"/>
</dbReference>
<dbReference type="GO" id="GO:0009378">
    <property type="term" value="F:four-way junction helicase activity"/>
    <property type="evidence" value="ECO:0007669"/>
    <property type="project" value="TreeGrafter"/>
</dbReference>
<dbReference type="OrthoDB" id="5952536at2759"/>
<evidence type="ECO:0000256" key="2">
    <source>
        <dbReference type="ARBA" id="ARBA00022741"/>
    </source>
</evidence>
<accession>A0A8H6YHA5</accession>
<evidence type="ECO:0000256" key="4">
    <source>
        <dbReference type="ARBA" id="ARBA00023125"/>
    </source>
</evidence>
<comment type="catalytic activity">
    <reaction evidence="6">
        <text>Couples ATP hydrolysis with the unwinding of duplex DNA by translocating in the 3'-5' direction.</text>
        <dbReference type="EC" id="5.6.2.4"/>
    </reaction>
</comment>
<evidence type="ECO:0000256" key="7">
    <source>
        <dbReference type="ARBA" id="ARBA00034808"/>
    </source>
</evidence>
<feature type="compositionally biased region" description="Polar residues" evidence="8">
    <location>
        <begin position="654"/>
        <end position="663"/>
    </location>
</feature>
<dbReference type="SUPFAM" id="SSF52540">
    <property type="entry name" value="P-loop containing nucleoside triphosphate hydrolases"/>
    <property type="match status" value="1"/>
</dbReference>
<dbReference type="Pfam" id="PF00270">
    <property type="entry name" value="DEAD"/>
    <property type="match status" value="1"/>
</dbReference>
<dbReference type="InterPro" id="IPR001650">
    <property type="entry name" value="Helicase_C-like"/>
</dbReference>
<evidence type="ECO:0000256" key="8">
    <source>
        <dbReference type="SAM" id="MobiDB-lite"/>
    </source>
</evidence>
<organism evidence="11 12">
    <name type="scientific">Mycena sanguinolenta</name>
    <dbReference type="NCBI Taxonomy" id="230812"/>
    <lineage>
        <taxon>Eukaryota</taxon>
        <taxon>Fungi</taxon>
        <taxon>Dikarya</taxon>
        <taxon>Basidiomycota</taxon>
        <taxon>Agaricomycotina</taxon>
        <taxon>Agaricomycetes</taxon>
        <taxon>Agaricomycetidae</taxon>
        <taxon>Agaricales</taxon>
        <taxon>Marasmiineae</taxon>
        <taxon>Mycenaceae</taxon>
        <taxon>Mycena</taxon>
    </lineage>
</organism>
<sequence>MEPPTTFLHPAIPLWLHYVRQLPLPALKDFATNNILPPLSLATDYIESLDDASQTIALRASILVFIASNKGIVPRRFQLESVNALVQGRDCVVDSGTGSGKTLCQIIPNLLYPDTTSITISPLKRLQILQASEFTEWGIRTVCINEDTPRDAELWQNIKNGHFQHLIVQPEQLGMHQGHLPRLAGLLNNSTFAKTISRVHVDEAHNHHAAGLPHYGIPPFRPAWGHLDEFRLRLPSSTPFQLLSGSFPPHVKTAVIEHLNFDPKTFVSLKLSSNRPNLVYATHRIVGGLSDFRNLDFLLAPPFKFKCIIFHDNTQQSADAALYQRKKLPPHLSKLGIIRHYHGGMSKDYLTAVFDDFANENGACKLLHATEGVSTGLHVSDIDAVVDYGVPQKQSTSIQRAGRCGRRGQHAVYVLMAEPWAYTASLDAVVTDSTDPDRPVAGHIKEYLADNSSIALSVDKWCCDQLHLDNPALQFDKRSFFPGRFIYQDDKGDIYAGDVDEPDRIHLNPPKQRKRKTNGVPNRKVANRAPLQALLRAWLSQAHASDQLRAVRPASWILNRNGIKALSTVHPDRMHTIEHVTAALEETPEWSAEWGAGVLSVITHFDAELRGMEAEPPALAAPNRRRTVPKENRQTGGDADWEPPQKKARMEVLSESSIPTNVRRSTRLGAAKKV</sequence>
<dbReference type="GO" id="GO:0005524">
    <property type="term" value="F:ATP binding"/>
    <property type="evidence" value="ECO:0007669"/>
    <property type="project" value="UniProtKB-KW"/>
</dbReference>